<organism evidence="5 6">
    <name type="scientific">Ornithinibacillus xuwenensis</name>
    <dbReference type="NCBI Taxonomy" id="3144668"/>
    <lineage>
        <taxon>Bacteria</taxon>
        <taxon>Bacillati</taxon>
        <taxon>Bacillota</taxon>
        <taxon>Bacilli</taxon>
        <taxon>Bacillales</taxon>
        <taxon>Bacillaceae</taxon>
        <taxon>Ornithinibacillus</taxon>
    </lineage>
</organism>
<dbReference type="InterPro" id="IPR016047">
    <property type="entry name" value="M23ase_b-sheet_dom"/>
</dbReference>
<sequence>MKKKFGIGLLIGLLLISSLYVDWDTVSAQTAEDIQQEIENLEKEQLQLEEEKEELQDSQSETQEKIDENLDQQATVQEQIDSLDQKLDETRASIESKENEIDATNNEINELTGKIEELKQEIEQLKSDIEALLDRIEEREALLADRLRSIQKSGGKMMYLEVLLGSSSFSDFITRTAAVNIMMDQDKTIMEKLANDKKEVEAKKVAVEDNKTEVENKKSEVEDKKLALEGQKQELVALQDQLDQQVAEKETLMAQLEEEHNHLEEYMFTLEDEQAMLNLQAQAKEKAKQLAESELELLSQPSPSGTDLIWPANGRLSSGYSYRVDPVTGVPGDFHLGIDIAGGTGTPVYAATSGIAVKGNLSWTYGNHILVVNDNYTTLYAHLSGYAISDGQVVQQGDLIGYIGSTGNSTGPHLHFEVHKGGWIGFYPPNSNVVNPLNYLP</sequence>
<proteinExistence type="predicted"/>
<dbReference type="InterPro" id="IPR050570">
    <property type="entry name" value="Cell_wall_metabolism_enzyme"/>
</dbReference>
<keyword evidence="1" id="KW-0732">Signal</keyword>
<dbReference type="SUPFAM" id="SSF57997">
    <property type="entry name" value="Tropomyosin"/>
    <property type="match status" value="1"/>
</dbReference>
<dbReference type="InterPro" id="IPR057309">
    <property type="entry name" value="PcsB_CC"/>
</dbReference>
<evidence type="ECO:0000259" key="4">
    <source>
        <dbReference type="Pfam" id="PF24568"/>
    </source>
</evidence>
<dbReference type="PANTHER" id="PTHR21666:SF270">
    <property type="entry name" value="MUREIN HYDROLASE ACTIVATOR ENVC"/>
    <property type="match status" value="1"/>
</dbReference>
<feature type="coiled-coil region" evidence="2">
    <location>
        <begin position="183"/>
        <end position="296"/>
    </location>
</feature>
<dbReference type="SUPFAM" id="SSF51261">
    <property type="entry name" value="Duplicated hybrid motif"/>
    <property type="match status" value="1"/>
</dbReference>
<name>A0ABU9XJR2_9BACI</name>
<feature type="domain" description="M23ase beta-sheet core" evidence="3">
    <location>
        <begin position="334"/>
        <end position="422"/>
    </location>
</feature>
<accession>A0ABU9XJR2</accession>
<evidence type="ECO:0000313" key="6">
    <source>
        <dbReference type="Proteomes" id="UP001444625"/>
    </source>
</evidence>
<comment type="caution">
    <text evidence="5">The sequence shown here is derived from an EMBL/GenBank/DDBJ whole genome shotgun (WGS) entry which is preliminary data.</text>
</comment>
<dbReference type="PANTHER" id="PTHR21666">
    <property type="entry name" value="PEPTIDASE-RELATED"/>
    <property type="match status" value="1"/>
</dbReference>
<feature type="coiled-coil region" evidence="2">
    <location>
        <begin position="31"/>
        <end position="142"/>
    </location>
</feature>
<dbReference type="Gene3D" id="2.70.70.10">
    <property type="entry name" value="Glucose Permease (Domain IIA)"/>
    <property type="match status" value="1"/>
</dbReference>
<evidence type="ECO:0000313" key="5">
    <source>
        <dbReference type="EMBL" id="MEN2768532.1"/>
    </source>
</evidence>
<feature type="domain" description="Peptidoglycan hydrolase PcsB coiled-coil" evidence="4">
    <location>
        <begin position="129"/>
        <end position="203"/>
    </location>
</feature>
<reference evidence="5 6" key="1">
    <citation type="submission" date="2024-05" db="EMBL/GenBank/DDBJ databases">
        <authorList>
            <person name="Haq I."/>
            <person name="Ullah Z."/>
            <person name="Ahmad R."/>
            <person name="Li M."/>
            <person name="Tong Y."/>
        </authorList>
    </citation>
    <scope>NUCLEOTIDE SEQUENCE [LARGE SCALE GENOMIC DNA]</scope>
    <source>
        <strain evidence="5 6">16A2E</strain>
    </source>
</reference>
<gene>
    <name evidence="5" type="ORF">ABC228_15225</name>
</gene>
<dbReference type="CDD" id="cd12797">
    <property type="entry name" value="M23_peptidase"/>
    <property type="match status" value="1"/>
</dbReference>
<dbReference type="InterPro" id="IPR011055">
    <property type="entry name" value="Dup_hybrid_motif"/>
</dbReference>
<dbReference type="Proteomes" id="UP001444625">
    <property type="component" value="Unassembled WGS sequence"/>
</dbReference>
<keyword evidence="6" id="KW-1185">Reference proteome</keyword>
<evidence type="ECO:0000256" key="2">
    <source>
        <dbReference type="SAM" id="Coils"/>
    </source>
</evidence>
<dbReference type="EMBL" id="JBDIML010000005">
    <property type="protein sequence ID" value="MEN2768532.1"/>
    <property type="molecule type" value="Genomic_DNA"/>
</dbReference>
<dbReference type="RefSeq" id="WP_345826011.1">
    <property type="nucleotide sequence ID" value="NZ_JBDIML010000005.1"/>
</dbReference>
<evidence type="ECO:0000256" key="1">
    <source>
        <dbReference type="ARBA" id="ARBA00022729"/>
    </source>
</evidence>
<keyword evidence="2" id="KW-0175">Coiled coil</keyword>
<dbReference type="Pfam" id="PF24568">
    <property type="entry name" value="CC_PcsB"/>
    <property type="match status" value="1"/>
</dbReference>
<dbReference type="Gene3D" id="6.10.250.3150">
    <property type="match status" value="1"/>
</dbReference>
<dbReference type="Pfam" id="PF01551">
    <property type="entry name" value="Peptidase_M23"/>
    <property type="match status" value="1"/>
</dbReference>
<protein>
    <submittedName>
        <fullName evidence="5">Peptidoglycan DD-metalloendopeptidase family protein</fullName>
    </submittedName>
</protein>
<evidence type="ECO:0000259" key="3">
    <source>
        <dbReference type="Pfam" id="PF01551"/>
    </source>
</evidence>